<accession>W0RYL4</accession>
<feature type="transmembrane region" description="Helical" evidence="1">
    <location>
        <begin position="15"/>
        <end position="33"/>
    </location>
</feature>
<keyword evidence="1" id="KW-0812">Transmembrane</keyword>
<geneLocation type="chloroplast" evidence="2"/>
<evidence type="ECO:0000313" key="2">
    <source>
        <dbReference type="EMBL" id="BAO23621.1"/>
    </source>
</evidence>
<sequence>MFYFLIKTLTSNLTINNIIQISSTIVAFVYKIYKFY</sequence>
<organism evidence="2">
    <name type="scientific">Porphyridium purpureum</name>
    <name type="common">Red alga</name>
    <name type="synonym">Porphyridium cruentum</name>
    <dbReference type="NCBI Taxonomy" id="35688"/>
    <lineage>
        <taxon>Eukaryota</taxon>
        <taxon>Rhodophyta</taxon>
        <taxon>Bangiophyceae</taxon>
        <taxon>Porphyridiales</taxon>
        <taxon>Porphyridiaceae</taxon>
        <taxon>Porphyridium</taxon>
    </lineage>
</organism>
<keyword evidence="2" id="KW-0934">Plastid</keyword>
<name>W0RYL4_PORPP</name>
<keyword evidence="1" id="KW-0472">Membrane</keyword>
<proteinExistence type="predicted"/>
<protein>
    <submittedName>
        <fullName evidence="2">Uncharacterized protein</fullName>
    </submittedName>
</protein>
<keyword evidence="2" id="KW-0150">Chloroplast</keyword>
<dbReference type="EMBL" id="AP012987">
    <property type="protein sequence ID" value="BAO23621.1"/>
    <property type="molecule type" value="Genomic_DNA"/>
</dbReference>
<keyword evidence="1" id="KW-1133">Transmembrane helix</keyword>
<reference evidence="2" key="1">
    <citation type="journal article" date="2014" name="J. Plant Res.">
        <title>Analysis of the complete plastid genome of the unicellular red alga Porphyridium purpureum.</title>
        <authorList>
            <person name="Tajima N."/>
            <person name="Sato S."/>
            <person name="Maruyama F."/>
            <person name="Kurokawa K."/>
            <person name="Ohta H."/>
            <person name="Tabata S."/>
            <person name="Sekine K."/>
            <person name="Moriyama T."/>
            <person name="Sato N."/>
        </authorList>
    </citation>
    <scope>NUCLEOTIDE SEQUENCE</scope>
</reference>
<gene>
    <name evidence="2" type="primary">ORF36</name>
</gene>
<dbReference type="GeneID" id="17963998"/>
<dbReference type="AlphaFoldDB" id="W0RYL4"/>
<dbReference type="RefSeq" id="YP_008965645.1">
    <property type="nucleotide sequence ID" value="NC_023133.1"/>
</dbReference>
<evidence type="ECO:0000256" key="1">
    <source>
        <dbReference type="SAM" id="Phobius"/>
    </source>
</evidence>